<proteinExistence type="predicted"/>
<dbReference type="EMBL" id="BK059134">
    <property type="protein sequence ID" value="DAE33428.1"/>
    <property type="molecule type" value="Genomic_DNA"/>
</dbReference>
<sequence>MDFKKMIIELLDKIDDSRILRCIYIFISDIVKEIEK</sequence>
<reference evidence="1" key="1">
    <citation type="journal article" date="2021" name="Proc. Natl. Acad. Sci. U.S.A.">
        <title>A Catalog of Tens of Thousands of Viruses from Human Metagenomes Reveals Hidden Associations with Chronic Diseases.</title>
        <authorList>
            <person name="Tisza M.J."/>
            <person name="Buck C.B."/>
        </authorList>
    </citation>
    <scope>NUCLEOTIDE SEQUENCE</scope>
    <source>
        <strain evidence="1">CtQ5V6</strain>
    </source>
</reference>
<accession>A0A8S5RQZ8</accession>
<evidence type="ECO:0000313" key="1">
    <source>
        <dbReference type="EMBL" id="DAE33428.1"/>
    </source>
</evidence>
<name>A0A8S5RQZ8_9VIRU</name>
<protein>
    <submittedName>
        <fullName evidence="1">Uncharacterized protein</fullName>
    </submittedName>
</protein>
<organism evidence="1">
    <name type="scientific">virus sp. ctQ5V6</name>
    <dbReference type="NCBI Taxonomy" id="2825815"/>
    <lineage>
        <taxon>Viruses</taxon>
    </lineage>
</organism>